<dbReference type="GO" id="GO:0005524">
    <property type="term" value="F:ATP binding"/>
    <property type="evidence" value="ECO:0007669"/>
    <property type="project" value="UniProtKB-KW"/>
</dbReference>
<keyword evidence="6" id="KW-1185">Reference proteome</keyword>
<dbReference type="SUPFAM" id="SSF52540">
    <property type="entry name" value="P-loop containing nucleoside triphosphate hydrolases"/>
    <property type="match status" value="1"/>
</dbReference>
<dbReference type="GO" id="GO:0005886">
    <property type="term" value="C:plasma membrane"/>
    <property type="evidence" value="ECO:0007669"/>
    <property type="project" value="TreeGrafter"/>
</dbReference>
<dbReference type="OrthoDB" id="1644760at2"/>
<evidence type="ECO:0000256" key="1">
    <source>
        <dbReference type="ARBA" id="ARBA00022741"/>
    </source>
</evidence>
<dbReference type="GO" id="GO:0022857">
    <property type="term" value="F:transmembrane transporter activity"/>
    <property type="evidence" value="ECO:0007669"/>
    <property type="project" value="TreeGrafter"/>
</dbReference>
<dbReference type="InterPro" id="IPR015854">
    <property type="entry name" value="ABC_transpr_LolD-like"/>
</dbReference>
<dbReference type="RefSeq" id="WP_157982970.1">
    <property type="nucleotide sequence ID" value="NZ_AP019309.1"/>
</dbReference>
<reference evidence="5 6" key="1">
    <citation type="submission" date="2018-11" db="EMBL/GenBank/DDBJ databases">
        <title>Novel Erysipelotrichaceae bacterium isolated from small intestine of a swine.</title>
        <authorList>
            <person name="Kim J.S."/>
            <person name="Choe H."/>
            <person name="Lee Y.R."/>
            <person name="Kim K.M."/>
            <person name="Park D.S."/>
        </authorList>
    </citation>
    <scope>NUCLEOTIDE SEQUENCE [LARGE SCALE GENOMIC DNA]</scope>
    <source>
        <strain evidence="5 6">SG0102</strain>
    </source>
</reference>
<dbReference type="CDD" id="cd00267">
    <property type="entry name" value="ABC_ATPase"/>
    <property type="match status" value="1"/>
</dbReference>
<dbReference type="Proteomes" id="UP000268059">
    <property type="component" value="Chromosome"/>
</dbReference>
<keyword evidence="3" id="KW-0812">Transmembrane</keyword>
<dbReference type="Pfam" id="PF00005">
    <property type="entry name" value="ABC_tran"/>
    <property type="match status" value="1"/>
</dbReference>
<feature type="transmembrane region" description="Helical" evidence="3">
    <location>
        <begin position="613"/>
        <end position="632"/>
    </location>
</feature>
<dbReference type="InParanoid" id="A0A3G9J417"/>
<feature type="transmembrane region" description="Helical" evidence="3">
    <location>
        <begin position="638"/>
        <end position="663"/>
    </location>
</feature>
<dbReference type="EMBL" id="AP019309">
    <property type="protein sequence ID" value="BBH25897.1"/>
    <property type="molecule type" value="Genomic_DNA"/>
</dbReference>
<protein>
    <recommendedName>
        <fullName evidence="4">ABC transporter domain-containing protein</fullName>
    </recommendedName>
</protein>
<feature type="transmembrane region" description="Helical" evidence="3">
    <location>
        <begin position="558"/>
        <end position="580"/>
    </location>
</feature>
<organism evidence="5 6">
    <name type="scientific">Intestinibaculum porci</name>
    <dbReference type="NCBI Taxonomy" id="2487118"/>
    <lineage>
        <taxon>Bacteria</taxon>
        <taxon>Bacillati</taxon>
        <taxon>Bacillota</taxon>
        <taxon>Erysipelotrichia</taxon>
        <taxon>Erysipelotrichales</taxon>
        <taxon>Erysipelotrichaceae</taxon>
        <taxon>Intestinibaculum</taxon>
    </lineage>
</organism>
<evidence type="ECO:0000313" key="6">
    <source>
        <dbReference type="Proteomes" id="UP000268059"/>
    </source>
</evidence>
<dbReference type="PROSITE" id="PS50893">
    <property type="entry name" value="ABC_TRANSPORTER_2"/>
    <property type="match status" value="1"/>
</dbReference>
<proteinExistence type="predicted"/>
<accession>A0A3G9J417</accession>
<evidence type="ECO:0000259" key="4">
    <source>
        <dbReference type="PROSITE" id="PS50893"/>
    </source>
</evidence>
<dbReference type="InterPro" id="IPR003593">
    <property type="entry name" value="AAA+_ATPase"/>
</dbReference>
<dbReference type="SMART" id="SM00382">
    <property type="entry name" value="AAA"/>
    <property type="match status" value="1"/>
</dbReference>
<keyword evidence="3" id="KW-1133">Transmembrane helix</keyword>
<dbReference type="AlphaFoldDB" id="A0A3G9J417"/>
<gene>
    <name evidence="5" type="ORF">SG0102_08310</name>
</gene>
<sequence length="665" mass="76031">MHFTFKEIAFDDHLLIKSFDLFLHPGECIIITGESGCGKTTLFNALTAHNDFLESAPSLTISAQKQKPLLCEDLTLQMQYEMIGSDATLFQHFDLMTHLNDYPACLSGGERQRAASALTLSREADLYILDEPTASLNQDYSALYVSAFKNIMQTGRSLIIFTHDEYLLDPAFTHMHIAHQEIEIKHQGLHYDHSYKTKPLDLKQMPGYIIKMDHHGRWYKHLSHVLIPLLLIISLIFSGFNQLISTSTNKLLSQLTSRELVAYKPVETLKGKVDTYSMSGFEKPLSNKEIDSLKVKHVQNIKARYDNFEPLDGVYRDLLTHPYHISEKTKPFVLSQANKATTFSRMDISTYHYDLRDQGSIRYENKKKGLYLSMATAKKMAQALHCQVKDLLGKSLTFSLGIPIYNTYGRSQGGVGETIAYTYDLTVDYIKLTMPITGILKASSFGIYNLDRYVIYLPDKAFFSLVKKKARTQRRTLYIVGEDYSHVYFNHIAKNKRKQIMHTFHDRPYRPCAYSVYVDEISAVPDVIKALQKKGFDILSEYSSHQEAALAVKNYQQAYGIATLALLLLCLLLSVVINYITRHKRYLHKCYLASLGIKHCQALFKKAYGKETLALLLSVFILTFIICLLISLQRHILFMPTLFTILGSCLIIILNAFLFPLYIRK</sequence>
<dbReference type="InterPro" id="IPR027417">
    <property type="entry name" value="P-loop_NTPase"/>
</dbReference>
<evidence type="ECO:0000256" key="2">
    <source>
        <dbReference type="ARBA" id="ARBA00022840"/>
    </source>
</evidence>
<keyword evidence="2" id="KW-0067">ATP-binding</keyword>
<keyword evidence="1" id="KW-0547">Nucleotide-binding</keyword>
<feature type="domain" description="ABC transporter" evidence="4">
    <location>
        <begin position="1"/>
        <end position="205"/>
    </location>
</feature>
<dbReference type="PANTHER" id="PTHR24220">
    <property type="entry name" value="IMPORT ATP-BINDING PROTEIN"/>
    <property type="match status" value="1"/>
</dbReference>
<dbReference type="InterPro" id="IPR003439">
    <property type="entry name" value="ABC_transporter-like_ATP-bd"/>
</dbReference>
<name>A0A3G9J417_9FIRM</name>
<keyword evidence="3" id="KW-0472">Membrane</keyword>
<dbReference type="GO" id="GO:0016887">
    <property type="term" value="F:ATP hydrolysis activity"/>
    <property type="evidence" value="ECO:0007669"/>
    <property type="project" value="InterPro"/>
</dbReference>
<evidence type="ECO:0000313" key="5">
    <source>
        <dbReference type="EMBL" id="BBH25897.1"/>
    </source>
</evidence>
<evidence type="ECO:0000256" key="3">
    <source>
        <dbReference type="SAM" id="Phobius"/>
    </source>
</evidence>
<dbReference type="KEGG" id="ebm:SG0102_08310"/>
<dbReference type="Gene3D" id="3.40.50.300">
    <property type="entry name" value="P-loop containing nucleotide triphosphate hydrolases"/>
    <property type="match status" value="1"/>
</dbReference>